<evidence type="ECO:0000256" key="6">
    <source>
        <dbReference type="ARBA" id="ARBA00047665"/>
    </source>
</evidence>
<dbReference type="InterPro" id="IPR006223">
    <property type="entry name" value="GcvT"/>
</dbReference>
<dbReference type="AlphaFoldDB" id="J7S1P4"/>
<dbReference type="InterPro" id="IPR013977">
    <property type="entry name" value="GcvT_C"/>
</dbReference>
<reference evidence="11 12" key="1">
    <citation type="journal article" date="2011" name="Proc. Natl. Acad. Sci. U.S.A.">
        <title>Evolutionary erosion of yeast sex chromosomes by mating-type switching accidents.</title>
        <authorList>
            <person name="Gordon J.L."/>
            <person name="Armisen D."/>
            <person name="Proux-Wera E."/>
            <person name="Oheigeartaigh S.S."/>
            <person name="Byrne K.P."/>
            <person name="Wolfe K.H."/>
        </authorList>
    </citation>
    <scope>NUCLEOTIDE SEQUENCE [LARGE SCALE GENOMIC DNA]</scope>
    <source>
        <strain evidence="12">ATCC MYA-139 / BCRC 22969 / CBS 8797 / CCRC 22969 / KCTC 17520 / NBRC 10181 / NCYC 3082</strain>
    </source>
</reference>
<dbReference type="PANTHER" id="PTHR43757:SF2">
    <property type="entry name" value="AMINOMETHYLTRANSFERASE, MITOCHONDRIAL"/>
    <property type="match status" value="1"/>
</dbReference>
<dbReference type="Gene3D" id="3.30.1360.120">
    <property type="entry name" value="Probable tRNA modification gtpase trme, domain 1"/>
    <property type="match status" value="1"/>
</dbReference>
<dbReference type="KEGG" id="kng:KNAG_0H01390"/>
<feature type="domain" description="Aminomethyltransferase C-terminal" evidence="10">
    <location>
        <begin position="284"/>
        <end position="373"/>
    </location>
</feature>
<dbReference type="SUPFAM" id="SSF101790">
    <property type="entry name" value="Aminomethyltransferase beta-barrel domain"/>
    <property type="match status" value="1"/>
</dbReference>
<keyword evidence="4 8" id="KW-0808">Transferase</keyword>
<dbReference type="PIRSF" id="PIRSF006487">
    <property type="entry name" value="GcvT"/>
    <property type="match status" value="1"/>
</dbReference>
<comment type="subcellular location">
    <subcellularLocation>
        <location evidence="8">Mitochondrion</location>
    </subcellularLocation>
</comment>
<keyword evidence="3 8" id="KW-0032">Aminotransferase</keyword>
<evidence type="ECO:0000256" key="7">
    <source>
        <dbReference type="PIRSR" id="PIRSR006487-1"/>
    </source>
</evidence>
<comment type="subunit">
    <text evidence="8">The glycine cleavage system is composed of four proteins: P, T, L and H.</text>
</comment>
<organism evidence="11 12">
    <name type="scientific">Huiozyma naganishii (strain ATCC MYA-139 / BCRC 22969 / CBS 8797 / KCTC 17520 / NBRC 10181 / NCYC 3082 / Yp74L-3)</name>
    <name type="common">Yeast</name>
    <name type="synonym">Kazachstania naganishii</name>
    <dbReference type="NCBI Taxonomy" id="1071383"/>
    <lineage>
        <taxon>Eukaryota</taxon>
        <taxon>Fungi</taxon>
        <taxon>Dikarya</taxon>
        <taxon>Ascomycota</taxon>
        <taxon>Saccharomycotina</taxon>
        <taxon>Saccharomycetes</taxon>
        <taxon>Saccharomycetales</taxon>
        <taxon>Saccharomycetaceae</taxon>
        <taxon>Huiozyma</taxon>
    </lineage>
</organism>
<reference evidence="12" key="2">
    <citation type="submission" date="2012-08" db="EMBL/GenBank/DDBJ databases">
        <title>Genome sequence of Kazachstania naganishii.</title>
        <authorList>
            <person name="Gordon J.L."/>
            <person name="Armisen D."/>
            <person name="Proux-Wera E."/>
            <person name="OhEigeartaigh S.S."/>
            <person name="Byrne K.P."/>
            <person name="Wolfe K.H."/>
        </authorList>
    </citation>
    <scope>NUCLEOTIDE SEQUENCE [LARGE SCALE GENOMIC DNA]</scope>
    <source>
        <strain evidence="12">ATCC MYA-139 / BCRC 22969 / CBS 8797 / CCRC 22969 / KCTC 17520 / NBRC 10181 / NCYC 3082</strain>
    </source>
</reference>
<evidence type="ECO:0000256" key="5">
    <source>
        <dbReference type="ARBA" id="ARBA00031395"/>
    </source>
</evidence>
<evidence type="ECO:0000256" key="1">
    <source>
        <dbReference type="ARBA" id="ARBA00008609"/>
    </source>
</evidence>
<dbReference type="Pfam" id="PF08669">
    <property type="entry name" value="GCV_T_C"/>
    <property type="match status" value="1"/>
</dbReference>
<dbReference type="GO" id="GO:0008483">
    <property type="term" value="F:transaminase activity"/>
    <property type="evidence" value="ECO:0007669"/>
    <property type="project" value="UniProtKB-KW"/>
</dbReference>
<dbReference type="Gene3D" id="4.10.1250.10">
    <property type="entry name" value="Aminomethyltransferase fragment"/>
    <property type="match status" value="1"/>
</dbReference>
<dbReference type="Gene3D" id="3.30.70.1400">
    <property type="entry name" value="Aminomethyltransferase beta-barrel domains"/>
    <property type="match status" value="1"/>
</dbReference>
<dbReference type="EMBL" id="HE978321">
    <property type="protein sequence ID" value="CCK71552.1"/>
    <property type="molecule type" value="Genomic_DNA"/>
</dbReference>
<keyword evidence="12" id="KW-1185">Reference proteome</keyword>
<name>J7S1P4_HUIN7</name>
<dbReference type="HOGENOM" id="CLU_007884_10_0_1"/>
<protein>
    <recommendedName>
        <fullName evidence="2 8">Aminomethyltransferase</fullName>
        <ecNumber evidence="2 8">2.1.2.10</ecNumber>
    </recommendedName>
    <alternativeName>
        <fullName evidence="5 8">Glycine cleavage system T protein</fullName>
    </alternativeName>
</protein>
<dbReference type="Pfam" id="PF01571">
    <property type="entry name" value="GCV_T"/>
    <property type="match status" value="1"/>
</dbReference>
<dbReference type="EC" id="2.1.2.10" evidence="2 8"/>
<dbReference type="Proteomes" id="UP000006310">
    <property type="component" value="Chromosome 8"/>
</dbReference>
<dbReference type="GO" id="GO:0006546">
    <property type="term" value="P:glycine catabolic process"/>
    <property type="evidence" value="ECO:0007669"/>
    <property type="project" value="InterPro"/>
</dbReference>
<dbReference type="GO" id="GO:0005739">
    <property type="term" value="C:mitochondrion"/>
    <property type="evidence" value="ECO:0007669"/>
    <property type="project" value="UniProtKB-SubCell"/>
</dbReference>
<comment type="similarity">
    <text evidence="1 8">Belongs to the GcvT family.</text>
</comment>
<evidence type="ECO:0000256" key="3">
    <source>
        <dbReference type="ARBA" id="ARBA00022576"/>
    </source>
</evidence>
<evidence type="ECO:0000256" key="2">
    <source>
        <dbReference type="ARBA" id="ARBA00012616"/>
    </source>
</evidence>
<dbReference type="PANTHER" id="PTHR43757">
    <property type="entry name" value="AMINOMETHYLTRANSFERASE"/>
    <property type="match status" value="1"/>
</dbReference>
<comment type="catalytic activity">
    <reaction evidence="6 8">
        <text>N(6)-[(R)-S(8)-aminomethyldihydrolipoyl]-L-lysyl-[protein] + (6S)-5,6,7,8-tetrahydrofolate = N(6)-[(R)-dihydrolipoyl]-L-lysyl-[protein] + (6R)-5,10-methylene-5,6,7,8-tetrahydrofolate + NH4(+)</text>
        <dbReference type="Rhea" id="RHEA:16945"/>
        <dbReference type="Rhea" id="RHEA-COMP:10475"/>
        <dbReference type="Rhea" id="RHEA-COMP:10492"/>
        <dbReference type="ChEBI" id="CHEBI:15636"/>
        <dbReference type="ChEBI" id="CHEBI:28938"/>
        <dbReference type="ChEBI" id="CHEBI:57453"/>
        <dbReference type="ChEBI" id="CHEBI:83100"/>
        <dbReference type="ChEBI" id="CHEBI:83143"/>
        <dbReference type="EC" id="2.1.2.10"/>
    </reaction>
</comment>
<evidence type="ECO:0000259" key="9">
    <source>
        <dbReference type="Pfam" id="PF01571"/>
    </source>
</evidence>
<dbReference type="NCBIfam" id="TIGR00528">
    <property type="entry name" value="gcvT"/>
    <property type="match status" value="1"/>
</dbReference>
<dbReference type="InterPro" id="IPR006222">
    <property type="entry name" value="GCVT_N"/>
</dbReference>
<dbReference type="GeneID" id="34527284"/>
<dbReference type="OrthoDB" id="10263536at2759"/>
<dbReference type="SUPFAM" id="SSF103025">
    <property type="entry name" value="Folate-binding domain"/>
    <property type="match status" value="1"/>
</dbReference>
<dbReference type="Gene3D" id="2.40.30.110">
    <property type="entry name" value="Aminomethyltransferase beta-barrel domains"/>
    <property type="match status" value="1"/>
</dbReference>
<dbReference type="RefSeq" id="XP_022465797.1">
    <property type="nucleotide sequence ID" value="XM_022609397.1"/>
</dbReference>
<dbReference type="GO" id="GO:0006730">
    <property type="term" value="P:one-carbon metabolic process"/>
    <property type="evidence" value="ECO:0007669"/>
    <property type="project" value="EnsemblFungi"/>
</dbReference>
<dbReference type="InterPro" id="IPR029043">
    <property type="entry name" value="GcvT/YgfZ_C"/>
</dbReference>
<dbReference type="InterPro" id="IPR028896">
    <property type="entry name" value="GcvT/YgfZ/DmdA"/>
</dbReference>
<evidence type="ECO:0000256" key="8">
    <source>
        <dbReference type="RuleBase" id="RU003981"/>
    </source>
</evidence>
<dbReference type="InterPro" id="IPR027266">
    <property type="entry name" value="TrmE/GcvT-like"/>
</dbReference>
<dbReference type="OMA" id="MPVQYPA"/>
<dbReference type="GO" id="GO:0004047">
    <property type="term" value="F:aminomethyltransferase activity"/>
    <property type="evidence" value="ECO:0007669"/>
    <property type="project" value="UniProtKB-EC"/>
</dbReference>
<accession>J7S1P4</accession>
<dbReference type="eggNOG" id="KOG2770">
    <property type="taxonomic scope" value="Eukaryota"/>
</dbReference>
<gene>
    <name evidence="11" type="primary">KNAG0H01390</name>
    <name evidence="11" type="ordered locus">KNAG_0H01390</name>
</gene>
<comment type="function">
    <text evidence="8">The glycine cleavage system catalyzes the degradation of glycine.</text>
</comment>
<feature type="binding site" evidence="7">
    <location>
        <position position="192"/>
    </location>
    <ligand>
        <name>substrate</name>
    </ligand>
</feature>
<evidence type="ECO:0000313" key="12">
    <source>
        <dbReference type="Proteomes" id="UP000006310"/>
    </source>
</evidence>
<dbReference type="GO" id="GO:0005960">
    <property type="term" value="C:glycine cleavage complex"/>
    <property type="evidence" value="ECO:0007669"/>
    <property type="project" value="EnsemblFungi"/>
</dbReference>
<keyword evidence="8" id="KW-0496">Mitochondrion</keyword>
<evidence type="ECO:0000313" key="11">
    <source>
        <dbReference type="EMBL" id="CCK71552.1"/>
    </source>
</evidence>
<evidence type="ECO:0000259" key="10">
    <source>
        <dbReference type="Pfam" id="PF08669"/>
    </source>
</evidence>
<proteinExistence type="inferred from homology"/>
<dbReference type="STRING" id="1071383.J7S1P4"/>
<evidence type="ECO:0000256" key="4">
    <source>
        <dbReference type="ARBA" id="ARBA00022679"/>
    </source>
</evidence>
<feature type="domain" description="GCVT N-terminal" evidence="9">
    <location>
        <begin position="1"/>
        <end position="254"/>
    </location>
</feature>
<keyword evidence="8" id="KW-0809">Transit peptide</keyword>
<sequence>MVPFAGYSMPLLYPGIQTHVESHRWVRQHAGLFDVSHMLQSKLTGTGAVKLLDKITPTDFTQLQPCSGSLSVLLNKQGGVIDDLMVFREPEGFPGDGFYMVTNASRAKEDSEFIRNELNELPENARIQWESIEGTALIALQGPSSAAVLESLVADPADLKKLTFGTRDYVHLADGTRVGVMRGGYTGEDGFEIAVPGASAEKFAEQLLSNNEVKPIGLAARDSLRLEAGLCLYGNELDTATTPVEANLKWVISKTRRSDADKSRSVFNGYAKIMDQLQNKTHGRVRVGFQYLETTPAPAARTGDRILDATSGEQVGTVTSGSVSPSLSDEATKRTVNIGQAYVAQGHHKAGTGLVVEVRRKRFPITVAKLPLVPTHYYRG</sequence>